<keyword evidence="2" id="KW-1185">Reference proteome</keyword>
<dbReference type="EMBL" id="CM011688">
    <property type="protein sequence ID" value="TMS09886.1"/>
    <property type="molecule type" value="Genomic_DNA"/>
</dbReference>
<accession>A0ACD3QT44</accession>
<gene>
    <name evidence="1" type="ORF">E3U43_002545</name>
</gene>
<dbReference type="Proteomes" id="UP000793456">
    <property type="component" value="Chromosome XV"/>
</dbReference>
<evidence type="ECO:0000313" key="1">
    <source>
        <dbReference type="EMBL" id="TMS09886.1"/>
    </source>
</evidence>
<reference evidence="1" key="1">
    <citation type="submission" date="2018-11" db="EMBL/GenBank/DDBJ databases">
        <title>The sequence and de novo assembly of Larimichthys crocea genome using PacBio and Hi-C technologies.</title>
        <authorList>
            <person name="Xu P."/>
            <person name="Chen B."/>
            <person name="Zhou Z."/>
            <person name="Ke Q."/>
            <person name="Wu Y."/>
            <person name="Bai H."/>
            <person name="Pu F."/>
        </authorList>
    </citation>
    <scope>NUCLEOTIDE SEQUENCE</scope>
    <source>
        <tissue evidence="1">Muscle</tissue>
    </source>
</reference>
<proteinExistence type="predicted"/>
<evidence type="ECO:0000313" key="2">
    <source>
        <dbReference type="Proteomes" id="UP000793456"/>
    </source>
</evidence>
<sequence length="652" mass="72661">MDRVTLSRIDEELESSEVASLCFLCHDVVNRKRLEGVMDAKALFLRLEERGLLDNQTFLSQLLHTIGRIDLLSLLETDGMQPVETDANPMLSEYRVMLYHVYQDMTEENLDKMKFLLISKLGRRQIEACTRDIRISQRRPQPAVTEMQPSDARPTVCTDAEPNTMSHFDQTEYYALTHNPRGQCVVFNNEKFMNVTLKDREGTQQDEKALRKVFTDLGFTVVVHNNLTAGDIRYKINELGKRNFLNDDVLVVCVLSHGEKGCIYGTDEKPVDLRELTKAFTSGRAPTLAGKPKLFFIQACQGSNYQAGSVPCPPRPSQEKEHRESRLEEDAGPVRGETIPSDADFLLGMATVQECKSFRNTSKGSIYIQQLCDQLMKSAQSPVDDDILTVLTRVNREVSKGEYLNHKQMPEPKYTLTKKLVFKCVKCPGQTTLHGTTTATARCMGLRAGITHHPLHMASLPTVVPSPLLPTPLVQMPLCIQASQQAILLVPYQGHPQPGGPPGGGYPNPPPMPPVMPPTIPSDVLSSGDGFAASWQRLGQFEHSACLHQKGVFDFGISAPCHHGHCGRIHICPTCPNLCAEKPSYLLGIIWCVHCHPLGAGVLQGPPEEVPMERHSAVHLYFGSVLHDWIHFQVEETHTVHAVVREPQSFSL</sequence>
<organism evidence="1 2">
    <name type="scientific">Larimichthys crocea</name>
    <name type="common">Large yellow croaker</name>
    <name type="synonym">Pseudosciaena crocea</name>
    <dbReference type="NCBI Taxonomy" id="215358"/>
    <lineage>
        <taxon>Eukaryota</taxon>
        <taxon>Metazoa</taxon>
        <taxon>Chordata</taxon>
        <taxon>Craniata</taxon>
        <taxon>Vertebrata</taxon>
        <taxon>Euteleostomi</taxon>
        <taxon>Actinopterygii</taxon>
        <taxon>Neopterygii</taxon>
        <taxon>Teleostei</taxon>
        <taxon>Neoteleostei</taxon>
        <taxon>Acanthomorphata</taxon>
        <taxon>Eupercaria</taxon>
        <taxon>Sciaenidae</taxon>
        <taxon>Larimichthys</taxon>
    </lineage>
</organism>
<name>A0ACD3QT44_LARCR</name>
<comment type="caution">
    <text evidence="1">The sequence shown here is derived from an EMBL/GenBank/DDBJ whole genome shotgun (WGS) entry which is preliminary data.</text>
</comment>
<protein>
    <submittedName>
        <fullName evidence="1">Uncharacterized protein</fullName>
    </submittedName>
</protein>